<dbReference type="InterPro" id="IPR051055">
    <property type="entry name" value="PIF1_helicase"/>
</dbReference>
<protein>
    <submittedName>
        <fullName evidence="3">Helix-turn-helix domain-containing protein</fullName>
    </submittedName>
</protein>
<dbReference type="SUPFAM" id="SSF52540">
    <property type="entry name" value="P-loop containing nucleoside triphosphate hydrolases"/>
    <property type="match status" value="2"/>
</dbReference>
<evidence type="ECO:0000313" key="3">
    <source>
        <dbReference type="EMBL" id="NWH06296.1"/>
    </source>
</evidence>
<reference evidence="3 4" key="1">
    <citation type="submission" date="2020-06" db="EMBL/GenBank/DDBJ databases">
        <title>High-quality draft genome of sulfate reducer Desulfobacter latus type strain AcrS2 isolated from marine sediment.</title>
        <authorList>
            <person name="Hoppe M."/>
            <person name="Larsen C.K."/>
            <person name="Marshall I.P.G."/>
            <person name="Schramm A."/>
            <person name="Marietou A.G."/>
        </authorList>
    </citation>
    <scope>NUCLEOTIDE SEQUENCE [LARGE SCALE GENOMIC DNA]</scope>
    <source>
        <strain evidence="3 4">AcRS2</strain>
    </source>
</reference>
<dbReference type="GO" id="GO:0003678">
    <property type="term" value="F:DNA helicase activity"/>
    <property type="evidence" value="ECO:0007669"/>
    <property type="project" value="InterPro"/>
</dbReference>
<keyword evidence="4" id="KW-1185">Reference proteome</keyword>
<dbReference type="EMBL" id="JACADJ010000067">
    <property type="protein sequence ID" value="NWH06296.1"/>
    <property type="molecule type" value="Genomic_DNA"/>
</dbReference>
<dbReference type="AlphaFoldDB" id="A0A850TFQ6"/>
<accession>A0A850TFQ6</accession>
<dbReference type="FunFam" id="3.40.50.300:FF:001498">
    <property type="entry name" value="ATP-dependent DNA helicase"/>
    <property type="match status" value="1"/>
</dbReference>
<dbReference type="Proteomes" id="UP000553343">
    <property type="component" value="Unassembled WGS sequence"/>
</dbReference>
<feature type="region of interest" description="Disordered" evidence="1">
    <location>
        <begin position="727"/>
        <end position="764"/>
    </location>
</feature>
<dbReference type="Pfam" id="PF00570">
    <property type="entry name" value="HRDC"/>
    <property type="match status" value="1"/>
</dbReference>
<dbReference type="GO" id="GO:0000166">
    <property type="term" value="F:nucleotide binding"/>
    <property type="evidence" value="ECO:0007669"/>
    <property type="project" value="InterPro"/>
</dbReference>
<proteinExistence type="predicted"/>
<dbReference type="SMART" id="SM00341">
    <property type="entry name" value="HRDC"/>
    <property type="match status" value="1"/>
</dbReference>
<evidence type="ECO:0000259" key="2">
    <source>
        <dbReference type="PROSITE" id="PS50967"/>
    </source>
</evidence>
<organism evidence="3 4">
    <name type="scientific">Desulfobacter latus</name>
    <dbReference type="NCBI Taxonomy" id="2292"/>
    <lineage>
        <taxon>Bacteria</taxon>
        <taxon>Pseudomonadati</taxon>
        <taxon>Thermodesulfobacteriota</taxon>
        <taxon>Desulfobacteria</taxon>
        <taxon>Desulfobacterales</taxon>
        <taxon>Desulfobacteraceae</taxon>
        <taxon>Desulfobacter</taxon>
    </lineage>
</organism>
<dbReference type="Pfam" id="PF05970">
    <property type="entry name" value="PIF1"/>
    <property type="match status" value="1"/>
</dbReference>
<dbReference type="InterPro" id="IPR002121">
    <property type="entry name" value="HRDC_dom"/>
</dbReference>
<evidence type="ECO:0000313" key="4">
    <source>
        <dbReference type="Proteomes" id="UP000553343"/>
    </source>
</evidence>
<dbReference type="SUPFAM" id="SSF47819">
    <property type="entry name" value="HRDC-like"/>
    <property type="match status" value="1"/>
</dbReference>
<sequence>MDTAQSTLPSFEGNKKIQAARAFVGETLCHIYLTGRAGTGKTTFLKSLSDFCPKQFIVAAPTGVAAVNAGGVTLHSFFQIPLGPFLPGQSDRPQDNRRFFRFSKVKKQIINGLDLLVIDEISMVRADLLDALDAVLRRLRRDERPFGGVQLLLIGDLFQLPPVTKADEWNLLSNYYASPYFFSSQALSRSELVTIELETVYRQSDPDFIRLLNAVRENRMDRHCTDILNQRVQPDPPDQGYITLTTHNRRAESINDLKLARLGETAHTLTADVSGDFPSHAFPTGEQLTLKPGAQVMFLRNDASPDKVYFNGTIGQVTHVGTDTVTVACRGSAGRAAGESASDQTDGPVVEVKPVDWENVTYKVNEEDNTIQQEVVGRFKQFPLKLAWAVTIHKSQGLTFDRAIVDAKNAFAHGQVYVALSRCTGLDGLVLTASIPPHALGTDPVVVDFMNRTAPPDQDLAGIFRSARAACQQNLVLKCFDCASFRRLFFYFMRLVRDNRNVLRIPGLGEPAELEAGARDQLFQVSDKFQIQLKGLMAQDPLPETSAVIQARVQKASAWFGNTLEQVFGRLLEKGAVDTDNAALGKQVQNALDNLKREVRVKRAGILSCQDGFSTTTYLRAVSSQAMADAPGSQSKKSSGSSTTDYTELDIAHPEMFKTLKEWRTRTAAAQNVKAFQVAHQKVLVQIAVCLPRSKKSLKALRGVGPATVESYGEELLAMVETYCNEKNIPGDESPAPRPAEQASKKAPGPPGNKPAGTDKAAAPQANTRDISLMLFKDGLSVDKIAEERGLAPTTIQGHLCSFIAKGELAVDQLVQDKEKQAAIAAVVSPDKNLTQMKEELGDDYSYGEIRAVVAHLQHLESGDG</sequence>
<dbReference type="InterPro" id="IPR044876">
    <property type="entry name" value="HRDC_dom_sf"/>
</dbReference>
<dbReference type="Pfam" id="PF14493">
    <property type="entry name" value="HTH_40"/>
    <property type="match status" value="1"/>
</dbReference>
<dbReference type="PANTHER" id="PTHR47642">
    <property type="entry name" value="ATP-DEPENDENT DNA HELICASE"/>
    <property type="match status" value="1"/>
</dbReference>
<dbReference type="Gene3D" id="3.40.50.300">
    <property type="entry name" value="P-loop containing nucleotide triphosphate hydrolases"/>
    <property type="match status" value="2"/>
</dbReference>
<dbReference type="Gene3D" id="1.10.150.80">
    <property type="entry name" value="HRDC domain"/>
    <property type="match status" value="1"/>
</dbReference>
<dbReference type="RefSeq" id="WP_178367747.1">
    <property type="nucleotide sequence ID" value="NZ_JACADJ010000067.1"/>
</dbReference>
<feature type="domain" description="HRDC" evidence="2">
    <location>
        <begin position="650"/>
        <end position="730"/>
    </location>
</feature>
<dbReference type="GO" id="GO:0000723">
    <property type="term" value="P:telomere maintenance"/>
    <property type="evidence" value="ECO:0007669"/>
    <property type="project" value="InterPro"/>
</dbReference>
<dbReference type="InterPro" id="IPR029491">
    <property type="entry name" value="Helicase_HTH"/>
</dbReference>
<dbReference type="GO" id="GO:0003676">
    <property type="term" value="F:nucleic acid binding"/>
    <property type="evidence" value="ECO:0007669"/>
    <property type="project" value="InterPro"/>
</dbReference>
<gene>
    <name evidence="3" type="ORF">HXW94_15110</name>
</gene>
<dbReference type="InterPro" id="IPR010285">
    <property type="entry name" value="DNA_helicase_pif1-like_DEAD"/>
</dbReference>
<dbReference type="PROSITE" id="PS50967">
    <property type="entry name" value="HRDC"/>
    <property type="match status" value="1"/>
</dbReference>
<dbReference type="InterPro" id="IPR010997">
    <property type="entry name" value="HRDC-like_sf"/>
</dbReference>
<dbReference type="GO" id="GO:0006281">
    <property type="term" value="P:DNA repair"/>
    <property type="evidence" value="ECO:0007669"/>
    <property type="project" value="InterPro"/>
</dbReference>
<name>A0A850TFQ6_9BACT</name>
<comment type="caution">
    <text evidence="3">The sequence shown here is derived from an EMBL/GenBank/DDBJ whole genome shotgun (WGS) entry which is preliminary data.</text>
</comment>
<dbReference type="InterPro" id="IPR027417">
    <property type="entry name" value="P-loop_NTPase"/>
</dbReference>
<evidence type="ECO:0000256" key="1">
    <source>
        <dbReference type="SAM" id="MobiDB-lite"/>
    </source>
</evidence>
<dbReference type="CDD" id="cd18809">
    <property type="entry name" value="SF1_C_RecD"/>
    <property type="match status" value="1"/>
</dbReference>